<comment type="caution">
    <text evidence="2">The sequence shown here is derived from an EMBL/GenBank/DDBJ whole genome shotgun (WGS) entry which is preliminary data.</text>
</comment>
<sequence>MSFQQISNEQSESPSIPPANSQANPKIPTGLHSLPMEILGRISEKSMKEEELGTNPGNITRNLPVFITSLKCGVNDPWRRAYIYTLDACSRNWVYSLHFGLNWKLPMDSEEGGLVRNIVIKYLPEIWENHPSHYSPYRPTQNINDASDVNSSAGQLPIVKDPRYYYWNPMPEVVNSSLENLPNVRSIQLEFKTFCVSFGAKGLGMCRTLRSFLGNHKDFKLKSATIEPTSRALGSDMQRIVIPQVTVMAGHDVCFDLTDKGIWALKAFAKQTDARAYTVKLDLENYVNCSQTRTRFDDVVQVLRGCKWTWVFEREGK</sequence>
<dbReference type="OrthoDB" id="3519663at2759"/>
<reference evidence="2 3" key="1">
    <citation type="submission" date="2017-12" db="EMBL/GenBank/DDBJ databases">
        <title>Comparative genomics of Botrytis spp.</title>
        <authorList>
            <person name="Valero-Jimenez C.A."/>
            <person name="Tapia P."/>
            <person name="Veloso J."/>
            <person name="Silva-Moreno E."/>
            <person name="Staats M."/>
            <person name="Valdes J.H."/>
            <person name="Van Kan J.A.L."/>
        </authorList>
    </citation>
    <scope>NUCLEOTIDE SEQUENCE [LARGE SCALE GENOMIC DNA]</scope>
    <source>
        <strain evidence="2 3">MUCL11595</strain>
    </source>
</reference>
<name>A0A4Z1J2H9_9HELO</name>
<proteinExistence type="predicted"/>
<evidence type="ECO:0000256" key="1">
    <source>
        <dbReference type="SAM" id="MobiDB-lite"/>
    </source>
</evidence>
<evidence type="ECO:0000313" key="2">
    <source>
        <dbReference type="EMBL" id="TGO65802.1"/>
    </source>
</evidence>
<protein>
    <submittedName>
        <fullName evidence="2">Uncharacterized protein</fullName>
    </submittedName>
</protein>
<keyword evidence="3" id="KW-1185">Reference proteome</keyword>
<gene>
    <name evidence="2" type="ORF">BCON_0001g01200</name>
</gene>
<feature type="region of interest" description="Disordered" evidence="1">
    <location>
        <begin position="1"/>
        <end position="30"/>
    </location>
</feature>
<feature type="compositionally biased region" description="Polar residues" evidence="1">
    <location>
        <begin position="1"/>
        <end position="24"/>
    </location>
</feature>
<accession>A0A4Z1J2H9</accession>
<evidence type="ECO:0000313" key="3">
    <source>
        <dbReference type="Proteomes" id="UP000297527"/>
    </source>
</evidence>
<dbReference type="EMBL" id="PQXN01000001">
    <property type="protein sequence ID" value="TGO65802.1"/>
    <property type="molecule type" value="Genomic_DNA"/>
</dbReference>
<dbReference type="AlphaFoldDB" id="A0A4Z1J2H9"/>
<organism evidence="2 3">
    <name type="scientific">Botryotinia convoluta</name>
    <dbReference type="NCBI Taxonomy" id="54673"/>
    <lineage>
        <taxon>Eukaryota</taxon>
        <taxon>Fungi</taxon>
        <taxon>Dikarya</taxon>
        <taxon>Ascomycota</taxon>
        <taxon>Pezizomycotina</taxon>
        <taxon>Leotiomycetes</taxon>
        <taxon>Helotiales</taxon>
        <taxon>Sclerotiniaceae</taxon>
        <taxon>Botryotinia</taxon>
    </lineage>
</organism>
<dbReference type="Proteomes" id="UP000297527">
    <property type="component" value="Unassembled WGS sequence"/>
</dbReference>